<sequence length="318" mass="35606">MVQRVREVMIFLFLALISKASGGGGGGGKAPNIWRREIVPPAQHQAAENAAYCLSWRLGVEANNVRAWRTVPVKCLRYVETYMIGGQYERDVGLILDQITSYANEIVVSDDGLDGWIFDVDDTCISNVFYYRGKRYGCDPYDPSGFKAWAMIGGCPAVPGRDEETLGQPTIDNLHNQGFQDYERLIMRTAAYKGQSAVTYKSEIREQLMRQGYRIWGNVGDQWSDLQGECLGNRTFKLPNPISSPSLSPFSSLPLPILFSPSLRWASSWNHKDLNGNLLLRFLLQSPTLLRPYSPKSTEVYAHKSDLLMIFSSIAGSS</sequence>
<dbReference type="Proteomes" id="UP000030645">
    <property type="component" value="Unassembled WGS sequence"/>
</dbReference>
<keyword evidence="1" id="KW-0732">Signal</keyword>
<dbReference type="AlphaFoldDB" id="W9R7U7"/>
<accession>W9R7U7</accession>
<gene>
    <name evidence="2" type="ORF">L484_008758</name>
</gene>
<proteinExistence type="predicted"/>
<dbReference type="InterPro" id="IPR023214">
    <property type="entry name" value="HAD_sf"/>
</dbReference>
<name>W9R7U7_9ROSA</name>
<evidence type="ECO:0000313" key="3">
    <source>
        <dbReference type="Proteomes" id="UP000030645"/>
    </source>
</evidence>
<protein>
    <submittedName>
        <fullName evidence="2">Acid phosphatase 1</fullName>
    </submittedName>
</protein>
<keyword evidence="3" id="KW-1185">Reference proteome</keyword>
<feature type="signal peptide" evidence="1">
    <location>
        <begin position="1"/>
        <end position="22"/>
    </location>
</feature>
<dbReference type="InterPro" id="IPR005519">
    <property type="entry name" value="Acid_phosphat_B-like"/>
</dbReference>
<dbReference type="eggNOG" id="ENOG502QR0V">
    <property type="taxonomic scope" value="Eukaryota"/>
</dbReference>
<dbReference type="Gene3D" id="3.40.50.1000">
    <property type="entry name" value="HAD superfamily/HAD-like"/>
    <property type="match status" value="2"/>
</dbReference>
<organism evidence="2 3">
    <name type="scientific">Morus notabilis</name>
    <dbReference type="NCBI Taxonomy" id="981085"/>
    <lineage>
        <taxon>Eukaryota</taxon>
        <taxon>Viridiplantae</taxon>
        <taxon>Streptophyta</taxon>
        <taxon>Embryophyta</taxon>
        <taxon>Tracheophyta</taxon>
        <taxon>Spermatophyta</taxon>
        <taxon>Magnoliopsida</taxon>
        <taxon>eudicotyledons</taxon>
        <taxon>Gunneridae</taxon>
        <taxon>Pentapetalae</taxon>
        <taxon>rosids</taxon>
        <taxon>fabids</taxon>
        <taxon>Rosales</taxon>
        <taxon>Moraceae</taxon>
        <taxon>Moreae</taxon>
        <taxon>Morus</taxon>
    </lineage>
</organism>
<dbReference type="PANTHER" id="PTHR31284">
    <property type="entry name" value="ACID PHOSPHATASE-LIKE PROTEIN"/>
    <property type="match status" value="1"/>
</dbReference>
<dbReference type="EMBL" id="KE344675">
    <property type="protein sequence ID" value="EXB75305.1"/>
    <property type="molecule type" value="Genomic_DNA"/>
</dbReference>
<dbReference type="PANTHER" id="PTHR31284:SF9">
    <property type="entry name" value="HAD SUPERFAMILY, SUBFAMILY IIIB ACID PHOSPHATASE"/>
    <property type="match status" value="1"/>
</dbReference>
<feature type="chain" id="PRO_5004928160" evidence="1">
    <location>
        <begin position="23"/>
        <end position="318"/>
    </location>
</feature>
<evidence type="ECO:0000313" key="2">
    <source>
        <dbReference type="EMBL" id="EXB75305.1"/>
    </source>
</evidence>
<evidence type="ECO:0000256" key="1">
    <source>
        <dbReference type="SAM" id="SignalP"/>
    </source>
</evidence>
<dbReference type="Pfam" id="PF03767">
    <property type="entry name" value="Acid_phosphat_B"/>
    <property type="match status" value="1"/>
</dbReference>
<dbReference type="STRING" id="981085.W9R7U7"/>
<reference evidence="3" key="1">
    <citation type="submission" date="2013-01" db="EMBL/GenBank/DDBJ databases">
        <title>Draft Genome Sequence of a Mulberry Tree, Morus notabilis C.K. Schneid.</title>
        <authorList>
            <person name="He N."/>
            <person name="Zhao S."/>
        </authorList>
    </citation>
    <scope>NUCLEOTIDE SEQUENCE</scope>
</reference>